<protein>
    <submittedName>
        <fullName evidence="9">MMPL family transporter</fullName>
    </submittedName>
</protein>
<dbReference type="InterPro" id="IPR050545">
    <property type="entry name" value="Mycobact_MmpL"/>
</dbReference>
<feature type="transmembrane region" description="Helical" evidence="7">
    <location>
        <begin position="584"/>
        <end position="604"/>
    </location>
</feature>
<comment type="similarity">
    <text evidence="2">Belongs to the resistance-nodulation-cell division (RND) (TC 2.A.6) family. MmpL subfamily.</text>
</comment>
<name>A0A6P1CSF4_9NOCA</name>
<evidence type="ECO:0000256" key="4">
    <source>
        <dbReference type="ARBA" id="ARBA00022692"/>
    </source>
</evidence>
<dbReference type="EMBL" id="JAAGVB010000045">
    <property type="protein sequence ID" value="NEW35468.1"/>
    <property type="molecule type" value="Genomic_DNA"/>
</dbReference>
<dbReference type="PANTHER" id="PTHR33406:SF11">
    <property type="entry name" value="MEMBRANE PROTEIN SCO6666-RELATED"/>
    <property type="match status" value="1"/>
</dbReference>
<feature type="transmembrane region" description="Helical" evidence="7">
    <location>
        <begin position="228"/>
        <end position="252"/>
    </location>
</feature>
<evidence type="ECO:0000256" key="3">
    <source>
        <dbReference type="ARBA" id="ARBA00022475"/>
    </source>
</evidence>
<dbReference type="Pfam" id="PF03176">
    <property type="entry name" value="MMPL"/>
    <property type="match status" value="2"/>
</dbReference>
<reference evidence="9 10" key="1">
    <citation type="submission" date="2020-01" db="EMBL/GenBank/DDBJ databases">
        <title>Genetics and antimicrobial susceptibilities of Nocardia species isolated from the soil; a comparison with species isolated from humans.</title>
        <authorList>
            <person name="Carrasco G."/>
            <person name="Monzon S."/>
            <person name="Sansegundo M."/>
            <person name="Garcia E."/>
            <person name="Garrido N."/>
            <person name="Medina M.J."/>
            <person name="Villalon P."/>
            <person name="Ramirez-Arocha A.C."/>
            <person name="Jimenez P."/>
            <person name="Cuesta I."/>
            <person name="Valdezate S."/>
        </authorList>
    </citation>
    <scope>NUCLEOTIDE SEQUENCE [LARGE SCALE GENOMIC DNA]</scope>
    <source>
        <strain evidence="9 10">CNM20110626</strain>
    </source>
</reference>
<dbReference type="RefSeq" id="WP_163846735.1">
    <property type="nucleotide sequence ID" value="NZ_JAAGVB010000045.1"/>
</dbReference>
<proteinExistence type="inferred from homology"/>
<accession>A0A6P1CSF4</accession>
<evidence type="ECO:0000313" key="10">
    <source>
        <dbReference type="Proteomes" id="UP000471166"/>
    </source>
</evidence>
<keyword evidence="4 7" id="KW-0812">Transmembrane</keyword>
<gene>
    <name evidence="9" type="ORF">GV791_23280</name>
</gene>
<feature type="transmembrane region" description="Helical" evidence="7">
    <location>
        <begin position="643"/>
        <end position="660"/>
    </location>
</feature>
<dbReference type="PANTHER" id="PTHR33406">
    <property type="entry name" value="MEMBRANE PROTEIN MJ1562-RELATED"/>
    <property type="match status" value="1"/>
</dbReference>
<comment type="caution">
    <text evidence="9">The sequence shown here is derived from an EMBL/GenBank/DDBJ whole genome shotgun (WGS) entry which is preliminary data.</text>
</comment>
<evidence type="ECO:0000256" key="7">
    <source>
        <dbReference type="SAM" id="Phobius"/>
    </source>
</evidence>
<evidence type="ECO:0000256" key="5">
    <source>
        <dbReference type="ARBA" id="ARBA00022989"/>
    </source>
</evidence>
<evidence type="ECO:0000256" key="6">
    <source>
        <dbReference type="ARBA" id="ARBA00023136"/>
    </source>
</evidence>
<feature type="transmembrane region" description="Helical" evidence="7">
    <location>
        <begin position="666"/>
        <end position="688"/>
    </location>
</feature>
<feature type="transmembrane region" description="Helical" evidence="7">
    <location>
        <begin position="305"/>
        <end position="331"/>
    </location>
</feature>
<dbReference type="InterPro" id="IPR000731">
    <property type="entry name" value="SSD"/>
</dbReference>
<feature type="transmembrane region" description="Helical" evidence="7">
    <location>
        <begin position="279"/>
        <end position="299"/>
    </location>
</feature>
<feature type="transmembrane region" description="Helical" evidence="7">
    <location>
        <begin position="363"/>
        <end position="383"/>
    </location>
</feature>
<feature type="transmembrane region" description="Helical" evidence="7">
    <location>
        <begin position="202"/>
        <end position="222"/>
    </location>
</feature>
<keyword evidence="5 7" id="KW-1133">Transmembrane helix</keyword>
<feature type="transmembrane region" description="Helical" evidence="7">
    <location>
        <begin position="554"/>
        <end position="572"/>
    </location>
</feature>
<dbReference type="Proteomes" id="UP000471166">
    <property type="component" value="Unassembled WGS sequence"/>
</dbReference>
<organism evidence="9 10">
    <name type="scientific">Nocardia cyriacigeorgica</name>
    <dbReference type="NCBI Taxonomy" id="135487"/>
    <lineage>
        <taxon>Bacteria</taxon>
        <taxon>Bacillati</taxon>
        <taxon>Actinomycetota</taxon>
        <taxon>Actinomycetes</taxon>
        <taxon>Mycobacteriales</taxon>
        <taxon>Nocardiaceae</taxon>
        <taxon>Nocardia</taxon>
    </lineage>
</organism>
<sequence>MINRLTGIATGTPKLLLTLIGVAFLAFGALGSLVTDRLSAGGFTSPDAESSRAADVLADEFGITGMQLILTVESAATSSPETSARAIDIVTRLRGESDISGAISPWTEPELAAKLISDDARMGLIVAAVRGDDNSAPTAAAALVDRYTGERDGLTVRAGGQAIVFHEANSQAARDLALAEAIALPLCFLLLTWFLRSAIAAAIPVLVGVVSIVTTTAILYVLTFMVELSIFAMNLTTAIGLALAIDYSLLIISRYREEIVHGHEPAEALTLAMRHGGRAVCYSGITVAIGVVGMVFFPMSFLRSVAFAGVAVVGLSVLLTLTMVPALLAVLGERINRKPLREAAPVAETRLYRITRTVQARPLAFAVPIVLVLLALGAPVTGLRLGLPDDRVLPADATAHAVGDDVRERFGANPTGVVQIVLTGPGTGTEAIAAYAEDLSRVDGVTDVTSAAGVFVDGARIAAGDTAMSGPDAAHLTVSTTSNPYSERARDQLDELRAVDAPAPALFGGLAQQTRDTATGISDAFPKALIWIAVVTFALLLLLTGSVVLPLKALILNTLSLSATFGALVWIFQDGNLGGLGTAAPGYIAATVPALVFCTAFGLSMDYEVFLLTRFREEWDKSAKTRADNDTAVAVGIARSGRVITAAAALMAVVFAAVISSDLSLLRAFGLGLTLAVLVDATLVRLVLVPAFMRIAGTWNWWAPKPLRPALDKFALRE</sequence>
<evidence type="ECO:0000256" key="1">
    <source>
        <dbReference type="ARBA" id="ARBA00004651"/>
    </source>
</evidence>
<dbReference type="PROSITE" id="PS50156">
    <property type="entry name" value="SSD"/>
    <property type="match status" value="1"/>
</dbReference>
<dbReference type="Gene3D" id="1.20.1640.10">
    <property type="entry name" value="Multidrug efflux transporter AcrB transmembrane domain"/>
    <property type="match status" value="2"/>
</dbReference>
<evidence type="ECO:0000259" key="8">
    <source>
        <dbReference type="PROSITE" id="PS50156"/>
    </source>
</evidence>
<dbReference type="InterPro" id="IPR004869">
    <property type="entry name" value="MMPL_dom"/>
</dbReference>
<dbReference type="AlphaFoldDB" id="A0A6P1CSF4"/>
<keyword evidence="6 7" id="KW-0472">Membrane</keyword>
<keyword evidence="3" id="KW-1003">Cell membrane</keyword>
<evidence type="ECO:0000256" key="2">
    <source>
        <dbReference type="ARBA" id="ARBA00010157"/>
    </source>
</evidence>
<comment type="subcellular location">
    <subcellularLocation>
        <location evidence="1">Cell membrane</location>
        <topology evidence="1">Multi-pass membrane protein</topology>
    </subcellularLocation>
</comment>
<dbReference type="SUPFAM" id="SSF82866">
    <property type="entry name" value="Multidrug efflux transporter AcrB transmembrane domain"/>
    <property type="match status" value="2"/>
</dbReference>
<dbReference type="GO" id="GO:0005886">
    <property type="term" value="C:plasma membrane"/>
    <property type="evidence" value="ECO:0007669"/>
    <property type="project" value="UniProtKB-SubCell"/>
</dbReference>
<feature type="transmembrane region" description="Helical" evidence="7">
    <location>
        <begin position="176"/>
        <end position="195"/>
    </location>
</feature>
<feature type="transmembrane region" description="Helical" evidence="7">
    <location>
        <begin position="528"/>
        <end position="549"/>
    </location>
</feature>
<feature type="domain" description="SSD" evidence="8">
    <location>
        <begin position="205"/>
        <end position="330"/>
    </location>
</feature>
<evidence type="ECO:0000313" key="9">
    <source>
        <dbReference type="EMBL" id="NEW35468.1"/>
    </source>
</evidence>